<keyword evidence="2" id="KW-1185">Reference proteome</keyword>
<dbReference type="Proteomes" id="UP000233551">
    <property type="component" value="Unassembled WGS sequence"/>
</dbReference>
<organism evidence="1 2">
    <name type="scientific">Punica granatum</name>
    <name type="common">Pomegranate</name>
    <dbReference type="NCBI Taxonomy" id="22663"/>
    <lineage>
        <taxon>Eukaryota</taxon>
        <taxon>Viridiplantae</taxon>
        <taxon>Streptophyta</taxon>
        <taxon>Embryophyta</taxon>
        <taxon>Tracheophyta</taxon>
        <taxon>Spermatophyta</taxon>
        <taxon>Magnoliopsida</taxon>
        <taxon>eudicotyledons</taxon>
        <taxon>Gunneridae</taxon>
        <taxon>Pentapetalae</taxon>
        <taxon>rosids</taxon>
        <taxon>malvids</taxon>
        <taxon>Myrtales</taxon>
        <taxon>Lythraceae</taxon>
        <taxon>Punica</taxon>
    </lineage>
</organism>
<protein>
    <submittedName>
        <fullName evidence="1">Uncharacterized protein</fullName>
    </submittedName>
</protein>
<accession>A0A2I0IQ31</accession>
<sequence length="74" mass="8288">MGERSNHYHKPHAGTRWGGGVRGLSDYRGAIFTIHTSVIRIGLDQVSLARNYSCEARQVRWGVGSEFQAGKMRN</sequence>
<evidence type="ECO:0000313" key="2">
    <source>
        <dbReference type="Proteomes" id="UP000233551"/>
    </source>
</evidence>
<reference evidence="1 2" key="1">
    <citation type="submission" date="2017-11" db="EMBL/GenBank/DDBJ databases">
        <title>De-novo sequencing of pomegranate (Punica granatum L.) genome.</title>
        <authorList>
            <person name="Akparov Z."/>
            <person name="Amiraslanov A."/>
            <person name="Hajiyeva S."/>
            <person name="Abbasov M."/>
            <person name="Kaur K."/>
            <person name="Hamwieh A."/>
            <person name="Solovyev V."/>
            <person name="Salamov A."/>
            <person name="Braich B."/>
            <person name="Kosarev P."/>
            <person name="Mahmoud A."/>
            <person name="Hajiyev E."/>
            <person name="Babayeva S."/>
            <person name="Izzatullayeva V."/>
            <person name="Mammadov A."/>
            <person name="Mammadov A."/>
            <person name="Sharifova S."/>
            <person name="Ojaghi J."/>
            <person name="Eynullazada K."/>
            <person name="Bayramov B."/>
            <person name="Abdulazimova A."/>
            <person name="Shahmuradov I."/>
        </authorList>
    </citation>
    <scope>NUCLEOTIDE SEQUENCE [LARGE SCALE GENOMIC DNA]</scope>
    <source>
        <strain evidence="2">cv. AG2017</strain>
        <tissue evidence="1">Leaf</tissue>
    </source>
</reference>
<name>A0A2I0IQ31_PUNGR</name>
<comment type="caution">
    <text evidence="1">The sequence shown here is derived from an EMBL/GenBank/DDBJ whole genome shotgun (WGS) entry which is preliminary data.</text>
</comment>
<evidence type="ECO:0000313" key="1">
    <source>
        <dbReference type="EMBL" id="PKI46121.1"/>
    </source>
</evidence>
<dbReference type="AlphaFoldDB" id="A0A2I0IQ31"/>
<gene>
    <name evidence="1" type="ORF">CRG98_033516</name>
</gene>
<dbReference type="EMBL" id="PGOL01002673">
    <property type="protein sequence ID" value="PKI46121.1"/>
    <property type="molecule type" value="Genomic_DNA"/>
</dbReference>
<proteinExistence type="predicted"/>